<evidence type="ECO:0000313" key="3">
    <source>
        <dbReference type="EMBL" id="MFD0725054.1"/>
    </source>
</evidence>
<evidence type="ECO:0000256" key="2">
    <source>
        <dbReference type="SAM" id="SignalP"/>
    </source>
</evidence>
<proteinExistence type="predicted"/>
<evidence type="ECO:0000256" key="1">
    <source>
        <dbReference type="SAM" id="MobiDB-lite"/>
    </source>
</evidence>
<keyword evidence="4" id="KW-1185">Reference proteome</keyword>
<comment type="caution">
    <text evidence="3">The sequence shown here is derived from an EMBL/GenBank/DDBJ whole genome shotgun (WGS) entry which is preliminary data.</text>
</comment>
<feature type="chain" id="PRO_5046203952" description="Secreted protein" evidence="2">
    <location>
        <begin position="21"/>
        <end position="190"/>
    </location>
</feature>
<keyword evidence="2" id="KW-0732">Signal</keyword>
<dbReference type="EMBL" id="JBHTIF010000001">
    <property type="protein sequence ID" value="MFD0725054.1"/>
    <property type="molecule type" value="Genomic_DNA"/>
</dbReference>
<sequence length="190" mass="20879">MLRSALPCVLLLLAALPGHAQDPAAIGSGYDPAFVGGRARPAPAPVREERPTSIAAMERATAAEEIEALLRQVRTQQDGSRDPGDGDDGDAMAAIQLRNQAEGLVRRHWNQLGPLSRDLYGSTFDRSHPDEQRGVSRYNTSDANDPETRLRTGMRDAEQEMRNLESLLLPMLKDLKQATDTAIEQGVRRR</sequence>
<evidence type="ECO:0008006" key="5">
    <source>
        <dbReference type="Google" id="ProtNLM"/>
    </source>
</evidence>
<dbReference type="Proteomes" id="UP001597110">
    <property type="component" value="Unassembled WGS sequence"/>
</dbReference>
<feature type="region of interest" description="Disordered" evidence="1">
    <location>
        <begin position="123"/>
        <end position="148"/>
    </location>
</feature>
<feature type="signal peptide" evidence="2">
    <location>
        <begin position="1"/>
        <end position="20"/>
    </location>
</feature>
<evidence type="ECO:0000313" key="4">
    <source>
        <dbReference type="Proteomes" id="UP001597110"/>
    </source>
</evidence>
<protein>
    <recommendedName>
        <fullName evidence="5">Secreted protein</fullName>
    </recommendedName>
</protein>
<organism evidence="3 4">
    <name type="scientific">Lysobacter brunescens</name>
    <dbReference type="NCBI Taxonomy" id="262323"/>
    <lineage>
        <taxon>Bacteria</taxon>
        <taxon>Pseudomonadati</taxon>
        <taxon>Pseudomonadota</taxon>
        <taxon>Gammaproteobacteria</taxon>
        <taxon>Lysobacterales</taxon>
        <taxon>Lysobacteraceae</taxon>
        <taxon>Lysobacter</taxon>
    </lineage>
</organism>
<gene>
    <name evidence="3" type="ORF">ACFQ0E_05505</name>
</gene>
<dbReference type="RefSeq" id="WP_386822676.1">
    <property type="nucleotide sequence ID" value="NZ_JBHTIF010000001.1"/>
</dbReference>
<reference evidence="4" key="1">
    <citation type="journal article" date="2019" name="Int. J. Syst. Evol. Microbiol.">
        <title>The Global Catalogue of Microorganisms (GCM) 10K type strain sequencing project: providing services to taxonomists for standard genome sequencing and annotation.</title>
        <authorList>
            <consortium name="The Broad Institute Genomics Platform"/>
            <consortium name="The Broad Institute Genome Sequencing Center for Infectious Disease"/>
            <person name="Wu L."/>
            <person name="Ma J."/>
        </authorList>
    </citation>
    <scope>NUCLEOTIDE SEQUENCE [LARGE SCALE GENOMIC DNA]</scope>
    <source>
        <strain evidence="4">CCUG 55585</strain>
    </source>
</reference>
<name>A0ABW2Y963_9GAMM</name>
<feature type="compositionally biased region" description="Basic and acidic residues" evidence="1">
    <location>
        <begin position="125"/>
        <end position="134"/>
    </location>
</feature>
<accession>A0ABW2Y963</accession>